<protein>
    <submittedName>
        <fullName evidence="1">Uncharacterized protein</fullName>
    </submittedName>
</protein>
<dbReference type="AlphaFoldDB" id="A0AAN6XM16"/>
<organism evidence="1 2">
    <name type="scientific">Triangularia verruculosa</name>
    <dbReference type="NCBI Taxonomy" id="2587418"/>
    <lineage>
        <taxon>Eukaryota</taxon>
        <taxon>Fungi</taxon>
        <taxon>Dikarya</taxon>
        <taxon>Ascomycota</taxon>
        <taxon>Pezizomycotina</taxon>
        <taxon>Sordariomycetes</taxon>
        <taxon>Sordariomycetidae</taxon>
        <taxon>Sordariales</taxon>
        <taxon>Podosporaceae</taxon>
        <taxon>Triangularia</taxon>
    </lineage>
</organism>
<sequence length="200" mass="23242">MAVISLDKKWTPGQRLKICFLDGSGTMQRMVQLYASDWQRYANLKFEYVRDVRNSDIRISFDSKHASRGGGSSWSCHEHQSPAAPEFVRWNEKAVQRDHSSKTSSYLKFNFFDVFPNYNLARTAFDPSSIMIYGIEPHWTLDGWSCPSPMRLSDMDKAFAAEQYPFQPEFSQRLRITGRRTSAESRGSEWSVGDYRFYVD</sequence>
<comment type="caution">
    <text evidence="1">The sequence shown here is derived from an EMBL/GenBank/DDBJ whole genome shotgun (WGS) entry which is preliminary data.</text>
</comment>
<evidence type="ECO:0000313" key="1">
    <source>
        <dbReference type="EMBL" id="KAK4203119.1"/>
    </source>
</evidence>
<dbReference type="SUPFAM" id="SSF55486">
    <property type="entry name" value="Metalloproteases ('zincins'), catalytic domain"/>
    <property type="match status" value="1"/>
</dbReference>
<dbReference type="EMBL" id="MU863891">
    <property type="protein sequence ID" value="KAK4203119.1"/>
    <property type="molecule type" value="Genomic_DNA"/>
</dbReference>
<evidence type="ECO:0000313" key="2">
    <source>
        <dbReference type="Proteomes" id="UP001303160"/>
    </source>
</evidence>
<reference evidence="1" key="1">
    <citation type="journal article" date="2023" name="Mol. Phylogenet. Evol.">
        <title>Genome-scale phylogeny and comparative genomics of the fungal order Sordariales.</title>
        <authorList>
            <person name="Hensen N."/>
            <person name="Bonometti L."/>
            <person name="Westerberg I."/>
            <person name="Brannstrom I.O."/>
            <person name="Guillou S."/>
            <person name="Cros-Aarteil S."/>
            <person name="Calhoun S."/>
            <person name="Haridas S."/>
            <person name="Kuo A."/>
            <person name="Mondo S."/>
            <person name="Pangilinan J."/>
            <person name="Riley R."/>
            <person name="LaButti K."/>
            <person name="Andreopoulos B."/>
            <person name="Lipzen A."/>
            <person name="Chen C."/>
            <person name="Yan M."/>
            <person name="Daum C."/>
            <person name="Ng V."/>
            <person name="Clum A."/>
            <person name="Steindorff A."/>
            <person name="Ohm R.A."/>
            <person name="Martin F."/>
            <person name="Silar P."/>
            <person name="Natvig D.O."/>
            <person name="Lalanne C."/>
            <person name="Gautier V."/>
            <person name="Ament-Velasquez S.L."/>
            <person name="Kruys A."/>
            <person name="Hutchinson M.I."/>
            <person name="Powell A.J."/>
            <person name="Barry K."/>
            <person name="Miller A.N."/>
            <person name="Grigoriev I.V."/>
            <person name="Debuchy R."/>
            <person name="Gladieux P."/>
            <person name="Hiltunen Thoren M."/>
            <person name="Johannesson H."/>
        </authorList>
    </citation>
    <scope>NUCLEOTIDE SEQUENCE</scope>
    <source>
        <strain evidence="1">CBS 315.58</strain>
    </source>
</reference>
<dbReference type="InterPro" id="IPR024079">
    <property type="entry name" value="MetalloPept_cat_dom_sf"/>
</dbReference>
<gene>
    <name evidence="1" type="ORF">QBC40DRAFT_304515</name>
</gene>
<dbReference type="Proteomes" id="UP001303160">
    <property type="component" value="Unassembled WGS sequence"/>
</dbReference>
<accession>A0AAN6XM16</accession>
<proteinExistence type="predicted"/>
<dbReference type="GO" id="GO:0008237">
    <property type="term" value="F:metallopeptidase activity"/>
    <property type="evidence" value="ECO:0007669"/>
    <property type="project" value="InterPro"/>
</dbReference>
<name>A0AAN6XM16_9PEZI</name>
<reference evidence="1" key="2">
    <citation type="submission" date="2023-05" db="EMBL/GenBank/DDBJ databases">
        <authorList>
            <consortium name="Lawrence Berkeley National Laboratory"/>
            <person name="Steindorff A."/>
            <person name="Hensen N."/>
            <person name="Bonometti L."/>
            <person name="Westerberg I."/>
            <person name="Brannstrom I.O."/>
            <person name="Guillou S."/>
            <person name="Cros-Aarteil S."/>
            <person name="Calhoun S."/>
            <person name="Haridas S."/>
            <person name="Kuo A."/>
            <person name="Mondo S."/>
            <person name="Pangilinan J."/>
            <person name="Riley R."/>
            <person name="Labutti K."/>
            <person name="Andreopoulos B."/>
            <person name="Lipzen A."/>
            <person name="Chen C."/>
            <person name="Yanf M."/>
            <person name="Daum C."/>
            <person name="Ng V."/>
            <person name="Clum A."/>
            <person name="Ohm R."/>
            <person name="Martin F."/>
            <person name="Silar P."/>
            <person name="Natvig D."/>
            <person name="Lalanne C."/>
            <person name="Gautier V."/>
            <person name="Ament-Velasquez S.L."/>
            <person name="Kruys A."/>
            <person name="Hutchinson M.I."/>
            <person name="Powell A.J."/>
            <person name="Barry K."/>
            <person name="Miller A.N."/>
            <person name="Grigoriev I.V."/>
            <person name="Debuchy R."/>
            <person name="Gladieux P."/>
            <person name="Thoren M.H."/>
            <person name="Johannesson H."/>
        </authorList>
    </citation>
    <scope>NUCLEOTIDE SEQUENCE</scope>
    <source>
        <strain evidence="1">CBS 315.58</strain>
    </source>
</reference>
<dbReference type="Gene3D" id="3.40.390.10">
    <property type="entry name" value="Collagenase (Catalytic Domain)"/>
    <property type="match status" value="1"/>
</dbReference>
<keyword evidence="2" id="KW-1185">Reference proteome</keyword>